<reference evidence="3" key="3">
    <citation type="journal article" date="2010" name="Genome Res.">
        <title>Population genomic sequencing of Coccidioides fungi reveals recent hybridization and transposon control.</title>
        <authorList>
            <person name="Neafsey D.E."/>
            <person name="Barker B.M."/>
            <person name="Sharpton T.J."/>
            <person name="Stajich J.E."/>
            <person name="Park D.J."/>
            <person name="Whiston E."/>
            <person name="Hung C.-Y."/>
            <person name="McMahan C."/>
            <person name="White J."/>
            <person name="Sykes S."/>
            <person name="Heiman D."/>
            <person name="Young S."/>
            <person name="Zeng Q."/>
            <person name="Abouelleil A."/>
            <person name="Aftuck L."/>
            <person name="Bessette D."/>
            <person name="Brown A."/>
            <person name="FitzGerald M."/>
            <person name="Lui A."/>
            <person name="Macdonald J.P."/>
            <person name="Priest M."/>
            <person name="Orbach M.J."/>
            <person name="Galgiani J.N."/>
            <person name="Kirkland T.N."/>
            <person name="Cole G.T."/>
            <person name="Birren B.W."/>
            <person name="Henn M.R."/>
            <person name="Taylor J.W."/>
            <person name="Rounsley S.D."/>
        </authorList>
    </citation>
    <scope>NUCLEOTIDE SEQUENCE [LARGE SCALE GENOMIC DNA]</scope>
    <source>
        <strain evidence="3">RMSCC 3488</strain>
    </source>
</reference>
<evidence type="ECO:0000256" key="1">
    <source>
        <dbReference type="SAM" id="MobiDB-lite"/>
    </source>
</evidence>
<dbReference type="AlphaFoldDB" id="A0A0J6FF54"/>
<sequence length="101" mass="11278">MVKKFPGIQSFSLQTQRMPEQCYQENPQGQGSAICREYAPSTPESPAIRVTWVDHMPSFTHADHLRDGFPGVRVPQAAAKRPLQSTPTSHFPPLPIMALCF</sequence>
<reference evidence="2 3" key="1">
    <citation type="submission" date="2007-06" db="EMBL/GenBank/DDBJ databases">
        <title>The Genome Sequence of Coccidioides posadasii RMSCC_3488.</title>
        <authorList>
            <consortium name="Coccidioides Genome Resources Consortium"/>
            <consortium name="The Broad Institute Genome Sequencing Platform"/>
            <person name="Henn M.R."/>
            <person name="Sykes S."/>
            <person name="Young S."/>
            <person name="Jaffe D."/>
            <person name="Berlin A."/>
            <person name="Alvarez P."/>
            <person name="Butler J."/>
            <person name="Gnerre S."/>
            <person name="Grabherr M."/>
            <person name="Mauceli E."/>
            <person name="Brockman W."/>
            <person name="Kodira C."/>
            <person name="Alvarado L."/>
            <person name="Zeng Q."/>
            <person name="Crawford M."/>
            <person name="Antoine C."/>
            <person name="Devon K."/>
            <person name="Galgiani J."/>
            <person name="Orsborn K."/>
            <person name="Lewis M.L."/>
            <person name="Nusbaum C."/>
            <person name="Galagan J."/>
            <person name="Birren B."/>
        </authorList>
    </citation>
    <scope>NUCLEOTIDE SEQUENCE [LARGE SCALE GENOMIC DNA]</scope>
    <source>
        <strain evidence="2 3">RMSCC 3488</strain>
    </source>
</reference>
<dbReference type="VEuPathDB" id="FungiDB:CPAG_03863"/>
<dbReference type="Proteomes" id="UP000054567">
    <property type="component" value="Unassembled WGS sequence"/>
</dbReference>
<gene>
    <name evidence="2" type="ORF">CPAG_03863</name>
</gene>
<feature type="compositionally biased region" description="Polar residues" evidence="1">
    <location>
        <begin position="9"/>
        <end position="31"/>
    </location>
</feature>
<name>A0A0J6FF54_COCPO</name>
<evidence type="ECO:0000313" key="2">
    <source>
        <dbReference type="EMBL" id="KMM67529.1"/>
    </source>
</evidence>
<proteinExistence type="predicted"/>
<evidence type="ECO:0000313" key="3">
    <source>
        <dbReference type="Proteomes" id="UP000054567"/>
    </source>
</evidence>
<dbReference type="EMBL" id="DS268110">
    <property type="protein sequence ID" value="KMM67529.1"/>
    <property type="molecule type" value="Genomic_DNA"/>
</dbReference>
<organism evidence="2 3">
    <name type="scientific">Coccidioides posadasii RMSCC 3488</name>
    <dbReference type="NCBI Taxonomy" id="454284"/>
    <lineage>
        <taxon>Eukaryota</taxon>
        <taxon>Fungi</taxon>
        <taxon>Dikarya</taxon>
        <taxon>Ascomycota</taxon>
        <taxon>Pezizomycotina</taxon>
        <taxon>Eurotiomycetes</taxon>
        <taxon>Eurotiomycetidae</taxon>
        <taxon>Onygenales</taxon>
        <taxon>Onygenaceae</taxon>
        <taxon>Coccidioides</taxon>
    </lineage>
</organism>
<reference evidence="3" key="2">
    <citation type="journal article" date="2009" name="Genome Res.">
        <title>Comparative genomic analyses of the human fungal pathogens Coccidioides and their relatives.</title>
        <authorList>
            <person name="Sharpton T.J."/>
            <person name="Stajich J.E."/>
            <person name="Rounsley S.D."/>
            <person name="Gardner M.J."/>
            <person name="Wortman J.R."/>
            <person name="Jordar V.S."/>
            <person name="Maiti R."/>
            <person name="Kodira C.D."/>
            <person name="Neafsey D.E."/>
            <person name="Zeng Q."/>
            <person name="Hung C.-Y."/>
            <person name="McMahan C."/>
            <person name="Muszewska A."/>
            <person name="Grynberg M."/>
            <person name="Mandel M.A."/>
            <person name="Kellner E.M."/>
            <person name="Barker B.M."/>
            <person name="Galgiani J.N."/>
            <person name="Orbach M.J."/>
            <person name="Kirkland T.N."/>
            <person name="Cole G.T."/>
            <person name="Henn M.R."/>
            <person name="Birren B.W."/>
            <person name="Taylor J.W."/>
        </authorList>
    </citation>
    <scope>NUCLEOTIDE SEQUENCE [LARGE SCALE GENOMIC DNA]</scope>
    <source>
        <strain evidence="3">RMSCC 3488</strain>
    </source>
</reference>
<protein>
    <submittedName>
        <fullName evidence="2">Uncharacterized protein</fullName>
    </submittedName>
</protein>
<feature type="region of interest" description="Disordered" evidence="1">
    <location>
        <begin position="1"/>
        <end position="35"/>
    </location>
</feature>
<accession>A0A0J6FF54</accession>